<proteinExistence type="inferred from homology"/>
<dbReference type="EMBL" id="CP123872">
    <property type="protein sequence ID" value="WND03706.1"/>
    <property type="molecule type" value="Genomic_DNA"/>
</dbReference>
<evidence type="ECO:0000256" key="1">
    <source>
        <dbReference type="ARBA" id="ARBA00006354"/>
    </source>
</evidence>
<name>A0AA52EF94_9PROT</name>
<dbReference type="Pfam" id="PF13541">
    <property type="entry name" value="ChlI"/>
    <property type="match status" value="1"/>
</dbReference>
<dbReference type="InterPro" id="IPR003593">
    <property type="entry name" value="AAA+_ATPase"/>
</dbReference>
<dbReference type="PANTHER" id="PTHR32039">
    <property type="entry name" value="MAGNESIUM-CHELATASE SUBUNIT CHLI"/>
    <property type="match status" value="1"/>
</dbReference>
<evidence type="ECO:0000313" key="4">
    <source>
        <dbReference type="Proteomes" id="UP001268683"/>
    </source>
</evidence>
<protein>
    <submittedName>
        <fullName evidence="3">YifB family Mg chelatase-like AAA ATPase</fullName>
    </submittedName>
</protein>
<dbReference type="NCBIfam" id="TIGR00368">
    <property type="entry name" value="YifB family Mg chelatase-like AAA ATPase"/>
    <property type="match status" value="1"/>
</dbReference>
<sequence>MVSIIKTVAFQGIDALPVDVQVQLSSGLPAFTIVGLPDKAVSEARERVRAALTALGLSLPVQRITINLSPADLPKEGSHYDLPIALGLLVAMDILPGEELEQTIVMGELGLDGSIRRVSGVLPAAVTALTLKASIVCPADCGPEAAWAGEELPILAPDSLIALLNHFRGHFSLNRPEPIAMQPKEVLHDFKDVKGQETAKRVLELAAAGGHTVLMTGPPGSGKSMLASRLPSILPSLRAPEILEVSMIASIAGELGEEGITNRRPYRDPHHSASMPALIGGGQRAQPGEISLSHCGILFLDELPEFNRVALEGLRQPLETGQVMIARAQARVTYPAQFQLIAAMNPCRCGYLDDPSRACSRAPKCALDYQKKISGPLLDRIDLYIDVSELSAQELLNPGEAERSSTIAKRVAICRDRQRERFKRLNAPHRMNAEANGEILELIAPLDAACHSLLKTAIQDFKFSARAYHRVLKVARTIADLAFSEAIKEHHIAEALSYRKLTY</sequence>
<dbReference type="SMART" id="SM00382">
    <property type="entry name" value="AAA"/>
    <property type="match status" value="1"/>
</dbReference>
<organism evidence="3 4">
    <name type="scientific">Temperatibacter marinus</name>
    <dbReference type="NCBI Taxonomy" id="1456591"/>
    <lineage>
        <taxon>Bacteria</taxon>
        <taxon>Pseudomonadati</taxon>
        <taxon>Pseudomonadota</taxon>
        <taxon>Alphaproteobacteria</taxon>
        <taxon>Kordiimonadales</taxon>
        <taxon>Temperatibacteraceae</taxon>
        <taxon>Temperatibacter</taxon>
    </lineage>
</organism>
<dbReference type="InterPro" id="IPR000523">
    <property type="entry name" value="Mg_chelatse_chII-like_cat_dom"/>
</dbReference>
<dbReference type="Pfam" id="PF01078">
    <property type="entry name" value="Mg_chelatase"/>
    <property type="match status" value="1"/>
</dbReference>
<dbReference type="Gene3D" id="3.30.230.10">
    <property type="match status" value="1"/>
</dbReference>
<dbReference type="InterPro" id="IPR004482">
    <property type="entry name" value="Mg_chelat-rel"/>
</dbReference>
<feature type="domain" description="AAA+ ATPase" evidence="2">
    <location>
        <begin position="209"/>
        <end position="377"/>
    </location>
</feature>
<gene>
    <name evidence="3" type="ORF">QGN29_04865</name>
</gene>
<dbReference type="RefSeq" id="WP_310799559.1">
    <property type="nucleotide sequence ID" value="NZ_CP123872.1"/>
</dbReference>
<accession>A0AA52EF94</accession>
<dbReference type="KEGG" id="tmk:QGN29_04865"/>
<dbReference type="Gene3D" id="3.40.50.300">
    <property type="entry name" value="P-loop containing nucleotide triphosphate hydrolases"/>
    <property type="match status" value="1"/>
</dbReference>
<dbReference type="GO" id="GO:0005524">
    <property type="term" value="F:ATP binding"/>
    <property type="evidence" value="ECO:0007669"/>
    <property type="project" value="InterPro"/>
</dbReference>
<reference evidence="3" key="1">
    <citation type="submission" date="2023-04" db="EMBL/GenBank/DDBJ databases">
        <title>Complete genome sequence of Temperatibacter marinus.</title>
        <authorList>
            <person name="Rong J.-C."/>
            <person name="Yi M.-L."/>
            <person name="Zhao Q."/>
        </authorList>
    </citation>
    <scope>NUCLEOTIDE SEQUENCE</scope>
    <source>
        <strain evidence="3">NBRC 110045</strain>
    </source>
</reference>
<dbReference type="SUPFAM" id="SSF54211">
    <property type="entry name" value="Ribosomal protein S5 domain 2-like"/>
    <property type="match status" value="1"/>
</dbReference>
<dbReference type="InterPro" id="IPR014721">
    <property type="entry name" value="Ribsml_uS5_D2-typ_fold_subgr"/>
</dbReference>
<dbReference type="InterPro" id="IPR020568">
    <property type="entry name" value="Ribosomal_Su5_D2-typ_SF"/>
</dbReference>
<dbReference type="PANTHER" id="PTHR32039:SF7">
    <property type="entry name" value="COMPETENCE PROTEIN COMM"/>
    <property type="match status" value="1"/>
</dbReference>
<dbReference type="InterPro" id="IPR045006">
    <property type="entry name" value="CHLI-like"/>
</dbReference>
<evidence type="ECO:0000313" key="3">
    <source>
        <dbReference type="EMBL" id="WND03706.1"/>
    </source>
</evidence>
<keyword evidence="4" id="KW-1185">Reference proteome</keyword>
<dbReference type="AlphaFoldDB" id="A0AA52EF94"/>
<evidence type="ECO:0000259" key="2">
    <source>
        <dbReference type="SMART" id="SM00382"/>
    </source>
</evidence>
<comment type="similarity">
    <text evidence="1">Belongs to the Mg-chelatase subunits D/I family. ComM subfamily.</text>
</comment>
<dbReference type="Pfam" id="PF13335">
    <property type="entry name" value="Mg_chelatase_C"/>
    <property type="match status" value="1"/>
</dbReference>
<dbReference type="InterPro" id="IPR027417">
    <property type="entry name" value="P-loop_NTPase"/>
</dbReference>
<dbReference type="InterPro" id="IPR025158">
    <property type="entry name" value="Mg_chelat-rel_C"/>
</dbReference>
<dbReference type="SUPFAM" id="SSF52540">
    <property type="entry name" value="P-loop containing nucleoside triphosphate hydrolases"/>
    <property type="match status" value="1"/>
</dbReference>
<dbReference type="Proteomes" id="UP001268683">
    <property type="component" value="Chromosome"/>
</dbReference>